<keyword evidence="3 4" id="KW-0269">Exonuclease</keyword>
<dbReference type="Pfam" id="PF00149">
    <property type="entry name" value="Metallophos"/>
    <property type="match status" value="1"/>
</dbReference>
<dbReference type="InterPro" id="IPR041796">
    <property type="entry name" value="Mre11_N"/>
</dbReference>
<dbReference type="GO" id="GO:0004519">
    <property type="term" value="F:endonuclease activity"/>
    <property type="evidence" value="ECO:0007669"/>
    <property type="project" value="UniProtKB-KW"/>
</dbReference>
<evidence type="ECO:0000259" key="5">
    <source>
        <dbReference type="Pfam" id="PF00149"/>
    </source>
</evidence>
<dbReference type="RefSeq" id="WP_096602945.1">
    <property type="nucleotide sequence ID" value="NZ_OBEN01000009.1"/>
</dbReference>
<dbReference type="InterPro" id="IPR029052">
    <property type="entry name" value="Metallo-depent_PP-like"/>
</dbReference>
<dbReference type="PANTHER" id="PTHR30337">
    <property type="entry name" value="COMPONENT OF ATP-DEPENDENT DSDNA EXONUCLEASE"/>
    <property type="match status" value="1"/>
</dbReference>
<dbReference type="GO" id="GO:0008408">
    <property type="term" value="F:3'-5' exonuclease activity"/>
    <property type="evidence" value="ECO:0007669"/>
    <property type="project" value="InterPro"/>
</dbReference>
<dbReference type="Gene3D" id="3.60.21.10">
    <property type="match status" value="1"/>
</dbReference>
<dbReference type="PANTHER" id="PTHR30337:SF0">
    <property type="entry name" value="NUCLEASE SBCCD SUBUNIT D"/>
    <property type="match status" value="1"/>
</dbReference>
<keyword evidence="4" id="KW-0255">Endonuclease</keyword>
<gene>
    <name evidence="4" type="primary">sbcD</name>
    <name evidence="6" type="ORF">SAMN06265353_1425</name>
</gene>
<evidence type="ECO:0000256" key="3">
    <source>
        <dbReference type="ARBA" id="ARBA00022839"/>
    </source>
</evidence>
<dbReference type="Proteomes" id="UP000218627">
    <property type="component" value="Unassembled WGS sequence"/>
</dbReference>
<dbReference type="CDD" id="cd00840">
    <property type="entry name" value="MPP_Mre11_N"/>
    <property type="match status" value="1"/>
</dbReference>
<dbReference type="AlphaFoldDB" id="A0A285P2P8"/>
<organism evidence="6 7">
    <name type="scientific">Hydrogenobacter hydrogenophilus</name>
    <dbReference type="NCBI Taxonomy" id="35835"/>
    <lineage>
        <taxon>Bacteria</taxon>
        <taxon>Pseudomonadati</taxon>
        <taxon>Aquificota</taxon>
        <taxon>Aquificia</taxon>
        <taxon>Aquificales</taxon>
        <taxon>Aquificaceae</taxon>
        <taxon>Hydrogenobacter</taxon>
    </lineage>
</organism>
<comment type="function">
    <text evidence="4">SbcCD cleaves DNA hairpin structures. These structures can inhibit DNA replication and are intermediates in certain DNA recombination reactions. The complex acts as a 3'-&gt;5' double strand exonuclease that can open hairpins. It also has a 5' single-strand endonuclease activity.</text>
</comment>
<feature type="domain" description="Calcineurin-like phosphoesterase" evidence="5">
    <location>
        <begin position="1"/>
        <end position="214"/>
    </location>
</feature>
<dbReference type="InterPro" id="IPR004593">
    <property type="entry name" value="SbcD"/>
</dbReference>
<dbReference type="InterPro" id="IPR004843">
    <property type="entry name" value="Calcineurin-like_PHP"/>
</dbReference>
<comment type="subunit">
    <text evidence="4">Heterodimer of SbcC and SbcD.</text>
</comment>
<name>A0A285P2P8_9AQUI</name>
<dbReference type="OrthoDB" id="9773856at2"/>
<evidence type="ECO:0000256" key="1">
    <source>
        <dbReference type="ARBA" id="ARBA00022722"/>
    </source>
</evidence>
<dbReference type="SUPFAM" id="SSF56300">
    <property type="entry name" value="Metallo-dependent phosphatases"/>
    <property type="match status" value="1"/>
</dbReference>
<keyword evidence="4" id="KW-0233">DNA recombination</keyword>
<keyword evidence="7" id="KW-1185">Reference proteome</keyword>
<evidence type="ECO:0000256" key="4">
    <source>
        <dbReference type="RuleBase" id="RU363069"/>
    </source>
</evidence>
<dbReference type="GO" id="GO:0006260">
    <property type="term" value="P:DNA replication"/>
    <property type="evidence" value="ECO:0007669"/>
    <property type="project" value="UniProtKB-KW"/>
</dbReference>
<sequence>MRLLHISDLHAGKSLGRINRNEDLEYALSQVINICKEEKVDVLLIAGDIYDKANPDHESQDMMLDFLTKLHTEGVHTVLIAGNHDSYDLIRSYKHLRRIAHLHVIDRPCKDPKDCILKFGDLTVACLPYPSERLLTHLHENPHRSYTEKVANYLKVLAKHVESARYKVLLAHLMVESAKISGTERQSTVGEFYALKLEHIPECFDYIALGHVHRHQRINRAYYSGSLYQIDFSEKGMEKFANLVILEDELQVKPIKLDIKRELHEIKVGPRENFSEVLERLRGMRGIFKVILTADMRDMSINVKKKQIEEILGDNLVRFEIQPLNQDNGERTYEPQKVDLISAYMDYYEKFLRQKPSKELMEEFIKLLQRAEYETHTA</sequence>
<dbReference type="EMBL" id="OBEN01000009">
    <property type="protein sequence ID" value="SNZ15718.1"/>
    <property type="molecule type" value="Genomic_DNA"/>
</dbReference>
<dbReference type="InterPro" id="IPR050535">
    <property type="entry name" value="DNA_Repair-Maintenance_Comp"/>
</dbReference>
<comment type="similarity">
    <text evidence="4">Belongs to the SbcD family.</text>
</comment>
<evidence type="ECO:0000256" key="2">
    <source>
        <dbReference type="ARBA" id="ARBA00022801"/>
    </source>
</evidence>
<evidence type="ECO:0000313" key="7">
    <source>
        <dbReference type="Proteomes" id="UP000218627"/>
    </source>
</evidence>
<reference evidence="7" key="1">
    <citation type="submission" date="2017-09" db="EMBL/GenBank/DDBJ databases">
        <authorList>
            <person name="Varghese N."/>
            <person name="Submissions S."/>
        </authorList>
    </citation>
    <scope>NUCLEOTIDE SEQUENCE [LARGE SCALE GENOMIC DNA]</scope>
    <source>
        <strain evidence="7">DSM 2913</strain>
    </source>
</reference>
<protein>
    <recommendedName>
        <fullName evidence="4">Nuclease SbcCD subunit D</fullName>
    </recommendedName>
</protein>
<keyword evidence="1 4" id="KW-0540">Nuclease</keyword>
<keyword evidence="2 4" id="KW-0378">Hydrolase</keyword>
<proteinExistence type="inferred from homology"/>
<dbReference type="NCBIfam" id="TIGR00619">
    <property type="entry name" value="sbcd"/>
    <property type="match status" value="1"/>
</dbReference>
<dbReference type="GO" id="GO:0006310">
    <property type="term" value="P:DNA recombination"/>
    <property type="evidence" value="ECO:0007669"/>
    <property type="project" value="UniProtKB-KW"/>
</dbReference>
<accession>A0A285P2P8</accession>
<keyword evidence="4" id="KW-0235">DNA replication</keyword>
<evidence type="ECO:0000313" key="6">
    <source>
        <dbReference type="EMBL" id="SNZ15718.1"/>
    </source>
</evidence>